<dbReference type="PANTHER" id="PTHR33744:SF1">
    <property type="entry name" value="DNA-BINDING TRANSCRIPTIONAL ACTIVATOR ADER"/>
    <property type="match status" value="1"/>
</dbReference>
<dbReference type="InterPro" id="IPR058663">
    <property type="entry name" value="PucR-like_N"/>
</dbReference>
<evidence type="ECO:0000313" key="4">
    <source>
        <dbReference type="Proteomes" id="UP001162834"/>
    </source>
</evidence>
<dbReference type="AlphaFoldDB" id="A0A9E6Y8D4"/>
<dbReference type="InterPro" id="IPR042070">
    <property type="entry name" value="PucR_C-HTH_sf"/>
</dbReference>
<sequence length="394" mass="42172">MPNVLQARDRPWEDLPPSLAAYLRPALPDLSEAITLAIAESIPEYKRPIEGAFGRALREGVAEALERFVRLIENPSHRIEDSRVYRALGRGEMRAGRSLDSLQAAYRLGARLAWRHLAVAAAAAELPAEALPMLAEAIFAYIDELAAQSVEGYAEAQSAAAGEHSRRRTRLLELLLDPDGADRELVETAAARASWAPPRALAAVALTRPGDADTLARRLGAGVLPGSVGGEPCLLVPDPTGPGRAERLDAVLAGRRAAIGPAVEPLAASDSLRPARRLLALRGAHAAGPLRVDDHLADLALDAAREPLAELAARRLAPLDAAAPAARARLAETLLAWLELQGSAPAVARQLHVHPQTVRYRLAQLREALGDALEDPQARFELLLVLRAERLHAS</sequence>
<organism evidence="3 4">
    <name type="scientific">Capillimicrobium parvum</name>
    <dbReference type="NCBI Taxonomy" id="2884022"/>
    <lineage>
        <taxon>Bacteria</taxon>
        <taxon>Bacillati</taxon>
        <taxon>Actinomycetota</taxon>
        <taxon>Thermoleophilia</taxon>
        <taxon>Solirubrobacterales</taxon>
        <taxon>Capillimicrobiaceae</taxon>
        <taxon>Capillimicrobium</taxon>
    </lineage>
</organism>
<name>A0A9E6Y8D4_9ACTN</name>
<dbReference type="Proteomes" id="UP001162834">
    <property type="component" value="Chromosome"/>
</dbReference>
<gene>
    <name evidence="3" type="ORF">DSM104329_05619</name>
</gene>
<dbReference type="KEGG" id="sbae:DSM104329_05619"/>
<evidence type="ECO:0000259" key="1">
    <source>
        <dbReference type="Pfam" id="PF13556"/>
    </source>
</evidence>
<protein>
    <recommendedName>
        <fullName evidence="5">PucR family transcriptional regulator</fullName>
    </recommendedName>
</protein>
<keyword evidence="4" id="KW-1185">Reference proteome</keyword>
<dbReference type="Gene3D" id="1.10.10.2840">
    <property type="entry name" value="PucR C-terminal helix-turn-helix domain"/>
    <property type="match status" value="1"/>
</dbReference>
<accession>A0A9E6Y8D4</accession>
<evidence type="ECO:0000259" key="2">
    <source>
        <dbReference type="Pfam" id="PF25906"/>
    </source>
</evidence>
<proteinExistence type="predicted"/>
<dbReference type="PANTHER" id="PTHR33744">
    <property type="entry name" value="CARBOHYDRATE DIACID REGULATOR"/>
    <property type="match status" value="1"/>
</dbReference>
<reference evidence="3" key="1">
    <citation type="journal article" date="2022" name="Int. J. Syst. Evol. Microbiol.">
        <title>Pseudomonas aegrilactucae sp. nov. and Pseudomonas morbosilactucae sp. nov., pathogens causing bacterial rot of lettuce in Japan.</title>
        <authorList>
            <person name="Sawada H."/>
            <person name="Fujikawa T."/>
            <person name="Satou M."/>
        </authorList>
    </citation>
    <scope>NUCLEOTIDE SEQUENCE</scope>
    <source>
        <strain evidence="3">0166_1</strain>
    </source>
</reference>
<evidence type="ECO:0008006" key="5">
    <source>
        <dbReference type="Google" id="ProtNLM"/>
    </source>
</evidence>
<dbReference type="Pfam" id="PF25906">
    <property type="entry name" value="PucR-like_N"/>
    <property type="match status" value="1"/>
</dbReference>
<dbReference type="Pfam" id="PF13556">
    <property type="entry name" value="HTH_30"/>
    <property type="match status" value="1"/>
</dbReference>
<feature type="domain" description="PucR C-terminal helix-turn-helix" evidence="1">
    <location>
        <begin position="330"/>
        <end position="388"/>
    </location>
</feature>
<dbReference type="InterPro" id="IPR051448">
    <property type="entry name" value="CdaR-like_regulators"/>
</dbReference>
<dbReference type="InterPro" id="IPR025736">
    <property type="entry name" value="PucR_C-HTH_dom"/>
</dbReference>
<dbReference type="EMBL" id="CP087164">
    <property type="protein sequence ID" value="UGS39187.1"/>
    <property type="molecule type" value="Genomic_DNA"/>
</dbReference>
<feature type="domain" description="PucR-like N-terminal" evidence="2">
    <location>
        <begin position="12"/>
        <end position="176"/>
    </location>
</feature>
<evidence type="ECO:0000313" key="3">
    <source>
        <dbReference type="EMBL" id="UGS39187.1"/>
    </source>
</evidence>